<dbReference type="Pfam" id="PF07885">
    <property type="entry name" value="Ion_trans_2"/>
    <property type="match status" value="2"/>
</dbReference>
<dbReference type="PANTHER" id="PTHR11003">
    <property type="entry name" value="POTASSIUM CHANNEL, SUBFAMILY K"/>
    <property type="match status" value="1"/>
</dbReference>
<evidence type="ECO:0000256" key="6">
    <source>
        <dbReference type="ARBA" id="ARBA00023136"/>
    </source>
</evidence>
<keyword evidence="4 10" id="KW-1133">Transmembrane helix</keyword>
<dbReference type="PANTHER" id="PTHR11003:SF334">
    <property type="entry name" value="FI03418P"/>
    <property type="match status" value="1"/>
</dbReference>
<feature type="transmembrane region" description="Helical" evidence="10">
    <location>
        <begin position="431"/>
        <end position="449"/>
    </location>
</feature>
<comment type="subcellular location">
    <subcellularLocation>
        <location evidence="1">Membrane</location>
        <topology evidence="1">Multi-pass membrane protein</topology>
    </subcellularLocation>
</comment>
<evidence type="ECO:0000313" key="13">
    <source>
        <dbReference type="Proteomes" id="UP001642540"/>
    </source>
</evidence>
<evidence type="ECO:0000256" key="9">
    <source>
        <dbReference type="SAM" id="MobiDB-lite"/>
    </source>
</evidence>
<dbReference type="SUPFAM" id="SSF81324">
    <property type="entry name" value="Voltage-gated potassium channels"/>
    <property type="match status" value="2"/>
</dbReference>
<dbReference type="InterPro" id="IPR003280">
    <property type="entry name" value="2pore_dom_K_chnl"/>
</dbReference>
<evidence type="ECO:0000256" key="3">
    <source>
        <dbReference type="ARBA" id="ARBA00022692"/>
    </source>
</evidence>
<keyword evidence="5 8" id="KW-0406">Ion transport</keyword>
<sequence>MEDEPEERTKCQYCITGFKQFITFLLSHVGLLTLVVGYCLIGAVTFKALEADHEKEVKRAMVRVREAVSEDLWQMTRKTDIIIPKNWTANASKRLQDFETELVKAIRTSGWDGNEDTEQLNWTFTGALFYSIVVITTIGYGHIAPKTVWGKIVTIFYAIVGIPLMVVCWSHIGDFMANSFRFIYWRVCCYLCTKKPKHRHRGPMRRGRSVRGPPGRGSSQRMKRSIRRSGRVSQRSADSAMSDSAISAMSDPGAYGLPGATQHFSTLPRTAQPKALPHPSQQIPHGHSHHSHKQRSAKSAEPELAPNLPVLYNKYADDLVRMPATPEADESLNGSKKGDGKPQPGTSAQPGGISRNRSMPPDPHRFMGKPEDFDYWEEEFDEYYEDSDYEEEDIGSRPVPIWLCSSLVIGYIVGGAYLFSNWEDWNFLDSAYFCFITLTTIGFGDFVPTQDSESSIALCSLYLLFGIALLAMSFNLVQEQVISSVKSLAMTLGILDDEEDR</sequence>
<comment type="caution">
    <text evidence="12">The sequence shown here is derived from an EMBL/GenBank/DDBJ whole genome shotgun (WGS) entry which is preliminary data.</text>
</comment>
<feature type="transmembrane region" description="Helical" evidence="10">
    <location>
        <begin position="120"/>
        <end position="140"/>
    </location>
</feature>
<gene>
    <name evidence="12" type="ORF">ODALV1_LOCUS29135</name>
</gene>
<feature type="compositionally biased region" description="Basic residues" evidence="9">
    <location>
        <begin position="286"/>
        <end position="296"/>
    </location>
</feature>
<evidence type="ECO:0000256" key="4">
    <source>
        <dbReference type="ARBA" id="ARBA00022989"/>
    </source>
</evidence>
<feature type="compositionally biased region" description="Basic residues" evidence="9">
    <location>
        <begin position="197"/>
        <end position="209"/>
    </location>
</feature>
<feature type="domain" description="Potassium channel" evidence="11">
    <location>
        <begin position="408"/>
        <end position="481"/>
    </location>
</feature>
<comment type="similarity">
    <text evidence="8">Belongs to the two pore domain potassium channel (TC 1.A.1.8) family.</text>
</comment>
<feature type="compositionally biased region" description="Basic residues" evidence="9">
    <location>
        <begin position="221"/>
        <end position="230"/>
    </location>
</feature>
<evidence type="ECO:0000259" key="11">
    <source>
        <dbReference type="Pfam" id="PF07885"/>
    </source>
</evidence>
<evidence type="ECO:0000256" key="2">
    <source>
        <dbReference type="ARBA" id="ARBA00022448"/>
    </source>
</evidence>
<feature type="region of interest" description="Disordered" evidence="9">
    <location>
        <begin position="325"/>
        <end position="368"/>
    </location>
</feature>
<name>A0ABP1S2V1_9HEXA</name>
<evidence type="ECO:0000313" key="12">
    <source>
        <dbReference type="EMBL" id="CAL8142730.1"/>
    </source>
</evidence>
<dbReference type="InterPro" id="IPR013099">
    <property type="entry name" value="K_chnl_dom"/>
</dbReference>
<evidence type="ECO:0000256" key="8">
    <source>
        <dbReference type="RuleBase" id="RU003857"/>
    </source>
</evidence>
<keyword evidence="2 8" id="KW-0813">Transport</keyword>
<dbReference type="Gene3D" id="1.10.287.70">
    <property type="match status" value="1"/>
</dbReference>
<feature type="region of interest" description="Disordered" evidence="9">
    <location>
        <begin position="197"/>
        <end position="245"/>
    </location>
</feature>
<organism evidence="12 13">
    <name type="scientific">Orchesella dallaii</name>
    <dbReference type="NCBI Taxonomy" id="48710"/>
    <lineage>
        <taxon>Eukaryota</taxon>
        <taxon>Metazoa</taxon>
        <taxon>Ecdysozoa</taxon>
        <taxon>Arthropoda</taxon>
        <taxon>Hexapoda</taxon>
        <taxon>Collembola</taxon>
        <taxon>Entomobryomorpha</taxon>
        <taxon>Entomobryoidea</taxon>
        <taxon>Orchesellidae</taxon>
        <taxon>Orchesellinae</taxon>
        <taxon>Orchesella</taxon>
    </lineage>
</organism>
<proteinExistence type="inferred from homology"/>
<dbReference type="EMBL" id="CAXLJM020000149">
    <property type="protein sequence ID" value="CAL8142730.1"/>
    <property type="molecule type" value="Genomic_DNA"/>
</dbReference>
<keyword evidence="13" id="KW-1185">Reference proteome</keyword>
<keyword evidence="6 10" id="KW-0472">Membrane</keyword>
<evidence type="ECO:0000256" key="7">
    <source>
        <dbReference type="ARBA" id="ARBA00023303"/>
    </source>
</evidence>
<evidence type="ECO:0000256" key="1">
    <source>
        <dbReference type="ARBA" id="ARBA00004141"/>
    </source>
</evidence>
<feature type="transmembrane region" description="Helical" evidence="10">
    <location>
        <begin position="399"/>
        <end position="419"/>
    </location>
</feature>
<reference evidence="12 13" key="1">
    <citation type="submission" date="2024-08" db="EMBL/GenBank/DDBJ databases">
        <authorList>
            <person name="Cucini C."/>
            <person name="Frati F."/>
        </authorList>
    </citation>
    <scope>NUCLEOTIDE SEQUENCE [LARGE SCALE GENOMIC DNA]</scope>
</reference>
<feature type="compositionally biased region" description="Low complexity" evidence="9">
    <location>
        <begin position="236"/>
        <end position="245"/>
    </location>
</feature>
<feature type="region of interest" description="Disordered" evidence="9">
    <location>
        <begin position="270"/>
        <end position="305"/>
    </location>
</feature>
<keyword evidence="7 8" id="KW-0407">Ion channel</keyword>
<feature type="transmembrane region" description="Helical" evidence="10">
    <location>
        <begin position="455"/>
        <end position="477"/>
    </location>
</feature>
<evidence type="ECO:0000256" key="10">
    <source>
        <dbReference type="SAM" id="Phobius"/>
    </source>
</evidence>
<evidence type="ECO:0000256" key="5">
    <source>
        <dbReference type="ARBA" id="ARBA00023065"/>
    </source>
</evidence>
<accession>A0ABP1S2V1</accession>
<feature type="domain" description="Potassium channel" evidence="11">
    <location>
        <begin position="121"/>
        <end position="177"/>
    </location>
</feature>
<feature type="compositionally biased region" description="Low complexity" evidence="9">
    <location>
        <begin position="210"/>
        <end position="220"/>
    </location>
</feature>
<protein>
    <recommendedName>
        <fullName evidence="11">Potassium channel domain-containing protein</fullName>
    </recommendedName>
</protein>
<feature type="transmembrane region" description="Helical" evidence="10">
    <location>
        <begin position="152"/>
        <end position="172"/>
    </location>
</feature>
<feature type="transmembrane region" description="Helical" evidence="10">
    <location>
        <begin position="21"/>
        <end position="46"/>
    </location>
</feature>
<dbReference type="Proteomes" id="UP001642540">
    <property type="component" value="Unassembled WGS sequence"/>
</dbReference>
<dbReference type="PRINTS" id="PR01333">
    <property type="entry name" value="2POREKCHANEL"/>
</dbReference>
<keyword evidence="3 8" id="KW-0812">Transmembrane</keyword>